<evidence type="ECO:0000256" key="3">
    <source>
        <dbReference type="ARBA" id="ARBA00022538"/>
    </source>
</evidence>
<feature type="transmembrane region" description="Helical" evidence="13">
    <location>
        <begin position="209"/>
        <end position="229"/>
    </location>
</feature>
<evidence type="ECO:0000256" key="8">
    <source>
        <dbReference type="ARBA" id="ARBA00022989"/>
    </source>
</evidence>
<dbReference type="RefSeq" id="WP_116390573.1">
    <property type="nucleotide sequence ID" value="NZ_QUQO01000001.1"/>
</dbReference>
<organism evidence="15 16">
    <name type="scientific">Parvularcula marina</name>
    <dbReference type="NCBI Taxonomy" id="2292771"/>
    <lineage>
        <taxon>Bacteria</taxon>
        <taxon>Pseudomonadati</taxon>
        <taxon>Pseudomonadota</taxon>
        <taxon>Alphaproteobacteria</taxon>
        <taxon>Parvularculales</taxon>
        <taxon>Parvularculaceae</taxon>
        <taxon>Parvularcula</taxon>
    </lineage>
</organism>
<keyword evidence="11" id="KW-0407">Ion channel</keyword>
<dbReference type="InterPro" id="IPR005821">
    <property type="entry name" value="Ion_trans_dom"/>
</dbReference>
<evidence type="ECO:0000256" key="7">
    <source>
        <dbReference type="ARBA" id="ARBA00022958"/>
    </source>
</evidence>
<evidence type="ECO:0000313" key="16">
    <source>
        <dbReference type="Proteomes" id="UP000264589"/>
    </source>
</evidence>
<name>A0A371RES8_9PROT</name>
<feature type="region of interest" description="Disordered" evidence="12">
    <location>
        <begin position="231"/>
        <end position="250"/>
    </location>
</feature>
<dbReference type="Gene3D" id="1.20.120.350">
    <property type="entry name" value="Voltage-gated potassium channels. Chain C"/>
    <property type="match status" value="1"/>
</dbReference>
<keyword evidence="5" id="KW-0631">Potassium channel</keyword>
<keyword evidence="4 13" id="KW-0812">Transmembrane</keyword>
<evidence type="ECO:0000259" key="14">
    <source>
        <dbReference type="Pfam" id="PF00520"/>
    </source>
</evidence>
<dbReference type="InParanoid" id="A0A371RES8"/>
<dbReference type="PANTHER" id="PTHR11537:SF254">
    <property type="entry name" value="POTASSIUM VOLTAGE-GATED CHANNEL PROTEIN SHAB"/>
    <property type="match status" value="1"/>
</dbReference>
<dbReference type="PRINTS" id="PR00169">
    <property type="entry name" value="KCHANNEL"/>
</dbReference>
<feature type="domain" description="Ion transport" evidence="14">
    <location>
        <begin position="20"/>
        <end position="232"/>
    </location>
</feature>
<gene>
    <name evidence="15" type="ORF">DX908_00780</name>
</gene>
<keyword evidence="16" id="KW-1185">Reference proteome</keyword>
<dbReference type="Proteomes" id="UP000264589">
    <property type="component" value="Unassembled WGS sequence"/>
</dbReference>
<evidence type="ECO:0000256" key="6">
    <source>
        <dbReference type="ARBA" id="ARBA00022882"/>
    </source>
</evidence>
<feature type="transmembrane region" description="Helical" evidence="13">
    <location>
        <begin position="177"/>
        <end position="197"/>
    </location>
</feature>
<proteinExistence type="predicted"/>
<evidence type="ECO:0000256" key="2">
    <source>
        <dbReference type="ARBA" id="ARBA00022448"/>
    </source>
</evidence>
<dbReference type="GO" id="GO:0005249">
    <property type="term" value="F:voltage-gated potassium channel activity"/>
    <property type="evidence" value="ECO:0007669"/>
    <property type="project" value="InterPro"/>
</dbReference>
<dbReference type="Pfam" id="PF00520">
    <property type="entry name" value="Ion_trans"/>
    <property type="match status" value="1"/>
</dbReference>
<dbReference type="GO" id="GO:0008076">
    <property type="term" value="C:voltage-gated potassium channel complex"/>
    <property type="evidence" value="ECO:0007669"/>
    <property type="project" value="InterPro"/>
</dbReference>
<dbReference type="InterPro" id="IPR027359">
    <property type="entry name" value="Volt_channel_dom_sf"/>
</dbReference>
<dbReference type="SUPFAM" id="SSF81324">
    <property type="entry name" value="Voltage-gated potassium channels"/>
    <property type="match status" value="1"/>
</dbReference>
<sequence length="250" mass="27787">MPNPLHNPMFKETGLWTPGHPVFERISQGFIIASMVVMSIGTMQSLPENVRHGLMMTDMVFGIGFAAEYAMRIYNARNRLQYIFSFWGIVDFIAIIPSLFIGGTDLKALRALRLLRLVRLLKLYRTSAALQRLRRALEKVRYEFVAFAILSALVFFVASVGIYAFENEAQPEVFSSIPASMWWAVATLTTVGYGDIYPITAVGRMFTGVVLLVGLGLVAVPTGLIASALQDEDIAETEEEDPEGSDPERL</sequence>
<dbReference type="Gene3D" id="1.10.287.70">
    <property type="match status" value="1"/>
</dbReference>
<evidence type="ECO:0000256" key="11">
    <source>
        <dbReference type="ARBA" id="ARBA00023303"/>
    </source>
</evidence>
<keyword evidence="2" id="KW-0813">Transport</keyword>
<dbReference type="InterPro" id="IPR028325">
    <property type="entry name" value="VG_K_chnl"/>
</dbReference>
<protein>
    <submittedName>
        <fullName evidence="15">Ion transporter</fullName>
    </submittedName>
</protein>
<reference evidence="15 16" key="1">
    <citation type="submission" date="2018-08" db="EMBL/GenBank/DDBJ databases">
        <title>Parvularcula sp. SM1705, isolated from surface water of the South Sea China.</title>
        <authorList>
            <person name="Sun L."/>
        </authorList>
    </citation>
    <scope>NUCLEOTIDE SEQUENCE [LARGE SCALE GENOMIC DNA]</scope>
    <source>
        <strain evidence="15 16">SM1705</strain>
    </source>
</reference>
<evidence type="ECO:0000256" key="5">
    <source>
        <dbReference type="ARBA" id="ARBA00022826"/>
    </source>
</evidence>
<evidence type="ECO:0000256" key="12">
    <source>
        <dbReference type="SAM" id="MobiDB-lite"/>
    </source>
</evidence>
<comment type="subcellular location">
    <subcellularLocation>
        <location evidence="1">Membrane</location>
        <topology evidence="1">Multi-pass membrane protein</topology>
    </subcellularLocation>
</comment>
<feature type="transmembrane region" description="Helical" evidence="13">
    <location>
        <begin position="144"/>
        <end position="165"/>
    </location>
</feature>
<keyword evidence="10 13" id="KW-0472">Membrane</keyword>
<evidence type="ECO:0000313" key="15">
    <source>
        <dbReference type="EMBL" id="RFB03945.1"/>
    </source>
</evidence>
<evidence type="ECO:0000256" key="1">
    <source>
        <dbReference type="ARBA" id="ARBA00004141"/>
    </source>
</evidence>
<dbReference type="OrthoDB" id="9799090at2"/>
<keyword evidence="6" id="KW-0851">Voltage-gated channel</keyword>
<comment type="caution">
    <text evidence="15">The sequence shown here is derived from an EMBL/GenBank/DDBJ whole genome shotgun (WGS) entry which is preliminary data.</text>
</comment>
<keyword evidence="3" id="KW-0633">Potassium transport</keyword>
<evidence type="ECO:0000256" key="4">
    <source>
        <dbReference type="ARBA" id="ARBA00022692"/>
    </source>
</evidence>
<dbReference type="EMBL" id="QUQO01000001">
    <property type="protein sequence ID" value="RFB03945.1"/>
    <property type="molecule type" value="Genomic_DNA"/>
</dbReference>
<evidence type="ECO:0000256" key="9">
    <source>
        <dbReference type="ARBA" id="ARBA00023065"/>
    </source>
</evidence>
<keyword evidence="9" id="KW-0406">Ion transport</keyword>
<feature type="transmembrane region" description="Helical" evidence="13">
    <location>
        <begin position="80"/>
        <end position="103"/>
    </location>
</feature>
<accession>A0A371RES8</accession>
<keyword evidence="7" id="KW-0630">Potassium</keyword>
<dbReference type="PANTHER" id="PTHR11537">
    <property type="entry name" value="VOLTAGE-GATED POTASSIUM CHANNEL"/>
    <property type="match status" value="1"/>
</dbReference>
<evidence type="ECO:0000256" key="10">
    <source>
        <dbReference type="ARBA" id="ARBA00023136"/>
    </source>
</evidence>
<keyword evidence="8 13" id="KW-1133">Transmembrane helix</keyword>
<dbReference type="AlphaFoldDB" id="A0A371RES8"/>
<dbReference type="GO" id="GO:0001508">
    <property type="term" value="P:action potential"/>
    <property type="evidence" value="ECO:0007669"/>
    <property type="project" value="TreeGrafter"/>
</dbReference>
<evidence type="ECO:0000256" key="13">
    <source>
        <dbReference type="SAM" id="Phobius"/>
    </source>
</evidence>